<evidence type="ECO:0000313" key="8">
    <source>
        <dbReference type="EMBL" id="WNC71968.1"/>
    </source>
</evidence>
<dbReference type="Pfam" id="PF18884">
    <property type="entry name" value="TSP3_bac"/>
    <property type="match status" value="7"/>
</dbReference>
<dbReference type="Proteomes" id="UP001258994">
    <property type="component" value="Chromosome"/>
</dbReference>
<dbReference type="PROSITE" id="PS51257">
    <property type="entry name" value="PROKAR_LIPOPROTEIN"/>
    <property type="match status" value="1"/>
</dbReference>
<evidence type="ECO:0000256" key="5">
    <source>
        <dbReference type="SAM" id="MobiDB-lite"/>
    </source>
</evidence>
<dbReference type="InterPro" id="IPR002372">
    <property type="entry name" value="PQQ_rpt_dom"/>
</dbReference>
<dbReference type="InterPro" id="IPR018391">
    <property type="entry name" value="PQQ_b-propeller_rpt"/>
</dbReference>
<feature type="signal peptide" evidence="6">
    <location>
        <begin position="1"/>
        <end position="18"/>
    </location>
</feature>
<name>A0ABY9TUG2_9GAMM</name>
<feature type="region of interest" description="Disordered" evidence="5">
    <location>
        <begin position="417"/>
        <end position="442"/>
    </location>
</feature>
<feature type="region of interest" description="Disordered" evidence="5">
    <location>
        <begin position="344"/>
        <end position="404"/>
    </location>
</feature>
<keyword evidence="3 6" id="KW-0732">Signal</keyword>
<evidence type="ECO:0000256" key="2">
    <source>
        <dbReference type="ARBA" id="ARBA00022525"/>
    </source>
</evidence>
<dbReference type="SMART" id="SM00564">
    <property type="entry name" value="PQQ"/>
    <property type="match status" value="7"/>
</dbReference>
<feature type="domain" description="Pyrrolo-quinoline quinone repeat" evidence="7">
    <location>
        <begin position="1720"/>
        <end position="1802"/>
    </location>
</feature>
<keyword evidence="9" id="KW-1185">Reference proteome</keyword>
<dbReference type="SUPFAM" id="SSF63829">
    <property type="entry name" value="Calcium-dependent phosphotriesterase"/>
    <property type="match status" value="1"/>
</dbReference>
<comment type="subcellular location">
    <subcellularLocation>
        <location evidence="1">Secreted</location>
    </subcellularLocation>
</comment>
<dbReference type="RefSeq" id="WP_348391088.1">
    <property type="nucleotide sequence ID" value="NZ_CP134145.1"/>
</dbReference>
<dbReference type="PROSITE" id="PS00018">
    <property type="entry name" value="EF_HAND_1"/>
    <property type="match status" value="1"/>
</dbReference>
<dbReference type="Pfam" id="PF13360">
    <property type="entry name" value="PQQ_2"/>
    <property type="match status" value="2"/>
</dbReference>
<dbReference type="SUPFAM" id="SSF103647">
    <property type="entry name" value="TSP type-3 repeat"/>
    <property type="match status" value="2"/>
</dbReference>
<dbReference type="InterPro" id="IPR015943">
    <property type="entry name" value="WD40/YVTN_repeat-like_dom_sf"/>
</dbReference>
<organism evidence="8 9">
    <name type="scientific">Thalassotalea psychrophila</name>
    <dbReference type="NCBI Taxonomy" id="3065647"/>
    <lineage>
        <taxon>Bacteria</taxon>
        <taxon>Pseudomonadati</taxon>
        <taxon>Pseudomonadota</taxon>
        <taxon>Gammaproteobacteria</taxon>
        <taxon>Alteromonadales</taxon>
        <taxon>Colwelliaceae</taxon>
        <taxon>Thalassotalea</taxon>
    </lineage>
</organism>
<dbReference type="InterPro" id="IPR059100">
    <property type="entry name" value="TSP3_bac"/>
</dbReference>
<dbReference type="PANTHER" id="PTHR37467">
    <property type="entry name" value="EXPORTED CALCIUM-BINDING GLYCOPROTEIN-RELATED"/>
    <property type="match status" value="1"/>
</dbReference>
<dbReference type="EMBL" id="CP134145">
    <property type="protein sequence ID" value="WNC71968.1"/>
    <property type="molecule type" value="Genomic_DNA"/>
</dbReference>
<feature type="domain" description="Pyrrolo-quinoline quinone repeat" evidence="7">
    <location>
        <begin position="1484"/>
        <end position="1696"/>
    </location>
</feature>
<gene>
    <name evidence="8" type="ORF">RGQ13_17895</name>
</gene>
<protein>
    <submittedName>
        <fullName evidence="8">PQQ-binding-like beta-propeller repeat protein</fullName>
    </submittedName>
</protein>
<reference evidence="9" key="1">
    <citation type="submission" date="2023-09" db="EMBL/GenBank/DDBJ databases">
        <authorList>
            <person name="Li S."/>
            <person name="Li X."/>
            <person name="Zhang C."/>
            <person name="Zhao Z."/>
        </authorList>
    </citation>
    <scope>NUCLEOTIDE SEQUENCE [LARGE SCALE GENOMIC DNA]</scope>
    <source>
        <strain evidence="9">SQ149</strain>
    </source>
</reference>
<keyword evidence="2" id="KW-0964">Secreted</keyword>
<keyword evidence="4" id="KW-0106">Calcium</keyword>
<evidence type="ECO:0000256" key="6">
    <source>
        <dbReference type="SAM" id="SignalP"/>
    </source>
</evidence>
<feature type="chain" id="PRO_5045859475" evidence="6">
    <location>
        <begin position="19"/>
        <end position="2578"/>
    </location>
</feature>
<feature type="region of interest" description="Disordered" evidence="5">
    <location>
        <begin position="1275"/>
        <end position="1296"/>
    </location>
</feature>
<dbReference type="Gene3D" id="2.40.128.630">
    <property type="match status" value="1"/>
</dbReference>
<accession>A0ABY9TUG2</accession>
<dbReference type="InterPro" id="IPR053180">
    <property type="entry name" value="Ca-binding_acidic-repeat"/>
</dbReference>
<dbReference type="Gene3D" id="2.130.10.10">
    <property type="entry name" value="YVTN repeat-like/Quinoprotein amine dehydrogenase"/>
    <property type="match status" value="2"/>
</dbReference>
<evidence type="ECO:0000256" key="4">
    <source>
        <dbReference type="ARBA" id="ARBA00022837"/>
    </source>
</evidence>
<feature type="compositionally biased region" description="Acidic residues" evidence="5">
    <location>
        <begin position="363"/>
        <end position="404"/>
    </location>
</feature>
<evidence type="ECO:0000256" key="3">
    <source>
        <dbReference type="ARBA" id="ARBA00022729"/>
    </source>
</evidence>
<sequence>MKKLLLVMCLISIVTACGGGGSSEPKPVPTPPATTPPVTYQIKGSAVKGAIAHAKVVVYRVDVNKDQFKGSKVSEGITDNLGLLSEVLITEPLDSVYILELIVGHATIDLNTGRKPYLSKLSTIVSKEDIEVGRFISLTPFTTMALNSVNVGDVDTATELLNNTQEKSSAIIQHFGFGIEADFNVFYTPAAVYEQHLENISSIAAYRKSIEAFAAFIYYIEQSSNLNSDEILRALAADFNDSALDGIIAEKATNVWLQNAPINHLPVPNLTIDSSPVTVANFLETFIDEIKITHPNFDFDKLNIDDALFITKALGGDFDADGWPDTIDSDDDNDNVSDELDAFPLDASDSIDTDLDGIGNNADTDDDNDGVLDTDDIFPLDATESVDNDLDGIGDNADLDDDNDNVSDEIDVFPLDASDSIDTDLDGIGNNADTDDDNDGVLDTDDIFPLDATESVDTDIDGIGDNADLDDDNDNVPDEEDVFPTDKNEYIDTDNDSIGNNADTDDDNDGVLDTDDIFPLDANESADTDFDGVGDNADNYPTDAACSVLSDGNGAVCYLTLLASNNQDISKKTASGDVFFYLESLHKIVEFSLHSGHVINLYNVSDDANVIDIAIDESSGTIYIAYDSNTITYLDAEQNEQPLITLDAQLYKIAAAGNYLIANRYRGFDSIDLQGNIIDDEYHSSPSLKMLWDEGIGLLYYLDQSNSNRRIRVLGVDQETGRIVRDSSSSYFNQDSSFKTIALKQDDNQLIVSSGRSFQGSTFLSTAKIEANFADAIWPSNDLLVTISEDNEQSLVQRYNFDGNKLLEQVSIAGSPVYVGYSNNNYQALTKTSTGYQWHEIVPSDDSDNDGVLNVEDAFAIDNSASIDNDKDGYPDSWNEGSSQHLSTTGLVLDYFPADQTCWSIEHQDAEGLCNYSATMGYFQPSKIFKDNENIYFYHPSVNYIYRWSMTLNKYLKPLKISGFGASTILPTNVWHAPQSDRIYLSYRNHNNLYSVAYIDTNLEDNAELITFVNDLESLQRVTEAGRVVLFHKSSYNTDSYDTNGNYLTTSNVYLNYDQLYWDPIQEQVVITDYSTLGKISVEQFSGEIAVNTQYNYSSGSISHVSADYNNILLADKNIVNSASFINLGQLGNLDSLYQNYGYRDAAWTNEFIVTLDSNHRDLSIWRNDNFAFEAQIELDERYVKAIYSHNGQVFVIRTDYGEISIEKLTIDDFDDDGMPSYWEDQYGLNPYLALDASTDNDLDGLTNLQEYQYGTNPNLADTDGDRLSDNIEINTHGTDPNLADSDLDGLSDGEEILDHNTNANSIDSDNDGLSDFEEITTHNTNPLLADSDNDGLDDLWEITYSTNPLVNDVNSDGDLDNLTLLEELAAGTNPNIADSDGDGINDGDEVKVYFSSPINFDTDGDKLPDGWELSYSFDFISIDNANIDSDDDSFSNYEEYIFASDPLEINSIPVVDTWYTFQGNAKHNGLVPVTTDINNFTLRWSKQIDSPLNELQQIASGDGKVFVTNYAYHSEHALLAINSLNGVELWREEYYRLPALNPPAYHNGQVYIRSNGHDDSYLRSFNSDSGELSFEVSYSDQWSRHYAPTPNDGKIYMPSGYYGGVVEADAHTGIQQWHINDSWESNWTPAVDEEYVYYFDNGLKLANKNTGASVTHINDYDIDGTTPVIGLDKDAYTIYRGDFYAFDLRTKSVKWMLESQFSYTPAVGIDAVYGINNRQLQALNKSNGQLLWSSNLNKYLTNNIVISRELAFVASDTETFALSLTNGQQVWSYPVGGQLSISEGALFIASEDGQLVAINIDGDSDNDGINDWWEDRFGLDKNNVDDAILDLDSDGLTNIEEYTLATDPNVEDTDSDGLSDFEEYTTYRSNPLSNDTDADGMDDLWEVNNGLNLLDATDKDLDADVDSLTNIEEYIEATDPNDPLSLPSIIGDLDVSFEDQLLPSDWSVVSNDGIWSINNAIASDGDYSLQLGNTTQLNISGFFHGNNISIDATALCRYSSNVSISIDGDEVMDIALAEEWQSFDFKVQRGTHTVTIDVDAECGISLDNIVISELQNILLTDTHFVTSYNQKLNFFNYDNELVDTVAIPQIQYDARDLKVLGDGRIVVYNGVFAPGMSIYNPQHHSWTTFHHLGWGTVNNGTYGGIDGFNNYVYVTDMQISGSTSQGVVRFNLSTGLSEHFSGQNNIDLTIGKDNLLYTYDGYNVRSYNPESMAEIKTITTLNGRSISVKANGDIYVATWNGDIYRYDTDGNQLDTLTLSDNNINGSFYDINIDSNGTFLLSNRNGQVIRIDDLLTSFEIVKDNYNADFISIVPLVDEDADGMPLWWENRHGFSDQDANDAVLDLDNDLVVNLDEYLNESDPSLTDSDIDGLSDHLEIVTYLTNPVVADTDEDGLLDGAEVNEHFTNPLLIDSDSDGFSDTSEVLQYETDPNDINSFPEAITSLTESFEDLSYIGLWQEGQESNASWAQSSMRSSAGSYSLKSGDIDDSQKSSVVYSSLMSAGTFSFQAMVSSESCCDKLYFYLDGVQQQIFTNNTSWQSYSIAISSGEHIFEWRYKKDGSVSRDDDAAYIDDISFVQ</sequence>
<dbReference type="PANTHER" id="PTHR37467:SF1">
    <property type="entry name" value="EXPORTED CALCIUM-BINDING GLYCOPROTEIN"/>
    <property type="match status" value="1"/>
</dbReference>
<dbReference type="Gene3D" id="4.10.1080.10">
    <property type="entry name" value="TSP type-3 repeat"/>
    <property type="match status" value="2"/>
</dbReference>
<dbReference type="InterPro" id="IPR028974">
    <property type="entry name" value="TSP_type-3_rpt"/>
</dbReference>
<feature type="compositionally biased region" description="Acidic residues" evidence="5">
    <location>
        <begin position="433"/>
        <end position="442"/>
    </location>
</feature>
<dbReference type="InterPro" id="IPR018247">
    <property type="entry name" value="EF_Hand_1_Ca_BS"/>
</dbReference>
<evidence type="ECO:0000256" key="1">
    <source>
        <dbReference type="ARBA" id="ARBA00004613"/>
    </source>
</evidence>
<feature type="compositionally biased region" description="Acidic residues" evidence="5">
    <location>
        <begin position="1286"/>
        <end position="1296"/>
    </location>
</feature>
<feature type="region of interest" description="Disordered" evidence="5">
    <location>
        <begin position="456"/>
        <end position="510"/>
    </location>
</feature>
<dbReference type="SUPFAM" id="SSF63825">
    <property type="entry name" value="YWTD domain"/>
    <property type="match status" value="1"/>
</dbReference>
<feature type="compositionally biased region" description="Acidic residues" evidence="5">
    <location>
        <begin position="456"/>
        <end position="483"/>
    </location>
</feature>
<proteinExistence type="predicted"/>
<dbReference type="SUPFAM" id="SSF50998">
    <property type="entry name" value="Quinoprotein alcohol dehydrogenase-like"/>
    <property type="match status" value="1"/>
</dbReference>
<evidence type="ECO:0000313" key="9">
    <source>
        <dbReference type="Proteomes" id="UP001258994"/>
    </source>
</evidence>
<dbReference type="InterPro" id="IPR011047">
    <property type="entry name" value="Quinoprotein_ADH-like_sf"/>
</dbReference>
<evidence type="ECO:0000259" key="7">
    <source>
        <dbReference type="Pfam" id="PF13360"/>
    </source>
</evidence>